<dbReference type="InterPro" id="IPR015424">
    <property type="entry name" value="PyrdxlP-dep_Trfase"/>
</dbReference>
<dbReference type="PIRSF" id="PIRSF000390">
    <property type="entry name" value="PLP_StrS"/>
    <property type="match status" value="1"/>
</dbReference>
<evidence type="ECO:0000256" key="1">
    <source>
        <dbReference type="ARBA" id="ARBA00022898"/>
    </source>
</evidence>
<dbReference type="Pfam" id="PF01041">
    <property type="entry name" value="DegT_DnrJ_EryC1"/>
    <property type="match status" value="1"/>
</dbReference>
<dbReference type="PANTHER" id="PTHR30244">
    <property type="entry name" value="TRANSAMINASE"/>
    <property type="match status" value="1"/>
</dbReference>
<keyword evidence="4" id="KW-0032">Aminotransferase</keyword>
<keyword evidence="1 3" id="KW-0663">Pyridoxal phosphate</keyword>
<keyword evidence="5" id="KW-1185">Reference proteome</keyword>
<gene>
    <name evidence="4" type="ORF">LQ327_20835</name>
</gene>
<dbReference type="Proteomes" id="UP001199469">
    <property type="component" value="Unassembled WGS sequence"/>
</dbReference>
<dbReference type="EMBL" id="JAJNDB010000004">
    <property type="protein sequence ID" value="MCD2195822.1"/>
    <property type="molecule type" value="Genomic_DNA"/>
</dbReference>
<dbReference type="InterPro" id="IPR015421">
    <property type="entry name" value="PyrdxlP-dep_Trfase_major"/>
</dbReference>
<evidence type="ECO:0000256" key="3">
    <source>
        <dbReference type="RuleBase" id="RU004508"/>
    </source>
</evidence>
<evidence type="ECO:0000256" key="2">
    <source>
        <dbReference type="ARBA" id="ARBA00037999"/>
    </source>
</evidence>
<dbReference type="Gene3D" id="3.40.640.10">
    <property type="entry name" value="Type I PLP-dependent aspartate aminotransferase-like (Major domain)"/>
    <property type="match status" value="1"/>
</dbReference>
<evidence type="ECO:0000313" key="5">
    <source>
        <dbReference type="Proteomes" id="UP001199469"/>
    </source>
</evidence>
<dbReference type="InterPro" id="IPR015422">
    <property type="entry name" value="PyrdxlP-dep_Trfase_small"/>
</dbReference>
<proteinExistence type="inferred from homology"/>
<dbReference type="RefSeq" id="WP_230737316.1">
    <property type="nucleotide sequence ID" value="NZ_JAJNDB010000004.1"/>
</dbReference>
<protein>
    <submittedName>
        <fullName evidence="4">DegT/DnrJ/EryC1/StrS family aminotransferase</fullName>
    </submittedName>
</protein>
<sequence length="380" mass="40052">MTLLGPRRPVREPVPFLDLPEAHRRIRPELDAAWSAVLDHGAYVGGPEVARFEREFADHVGVGACVGVANGTDALELILAALGIGRGDEVVVPTNTFVATAEAVRAVGARPRFVDVRPHDLLVDPAAVEAAIGPRTAAVVAVHLFGQVADMPALDAIARRHGLALVEDAAQAHGARLAGRRAGALGHAAAFSFYPGKNLGALGDGGAVTSADAGLVDRVRVLADHGRDPHDRHVHRVSGRNSRLDTVQAAVLRVRLRGLDADNAARRRVVATYRDLLPESCRVLAVDPRGEPVHHLAVVEIDDREAATDALTAAGIGWGIHYPIPCHRQPAFAGDGPPPSLPVADAAAARILSLPCSPGTTTDQIERVAAVLADHPRRDR</sequence>
<comment type="similarity">
    <text evidence="2 3">Belongs to the DegT/DnrJ/EryC1 family.</text>
</comment>
<dbReference type="InterPro" id="IPR000653">
    <property type="entry name" value="DegT/StrS_aminotransferase"/>
</dbReference>
<name>A0ABS8PC44_9PSEU</name>
<dbReference type="GO" id="GO:0008483">
    <property type="term" value="F:transaminase activity"/>
    <property type="evidence" value="ECO:0007669"/>
    <property type="project" value="UniProtKB-KW"/>
</dbReference>
<dbReference type="SUPFAM" id="SSF53383">
    <property type="entry name" value="PLP-dependent transferases"/>
    <property type="match status" value="1"/>
</dbReference>
<dbReference type="CDD" id="cd00616">
    <property type="entry name" value="AHBA_syn"/>
    <property type="match status" value="1"/>
</dbReference>
<organism evidence="4 5">
    <name type="scientific">Actinomycetospora endophytica</name>
    <dbReference type="NCBI Taxonomy" id="2291215"/>
    <lineage>
        <taxon>Bacteria</taxon>
        <taxon>Bacillati</taxon>
        <taxon>Actinomycetota</taxon>
        <taxon>Actinomycetes</taxon>
        <taxon>Pseudonocardiales</taxon>
        <taxon>Pseudonocardiaceae</taxon>
        <taxon>Actinomycetospora</taxon>
    </lineage>
</organism>
<dbReference type="Gene3D" id="3.90.1150.10">
    <property type="entry name" value="Aspartate Aminotransferase, domain 1"/>
    <property type="match status" value="1"/>
</dbReference>
<keyword evidence="4" id="KW-0808">Transferase</keyword>
<accession>A0ABS8PC44</accession>
<reference evidence="4 5" key="1">
    <citation type="submission" date="2021-11" db="EMBL/GenBank/DDBJ databases">
        <title>Draft genome sequence of Actinomycetospora sp. SF1 isolated from the rhizosphere soil.</title>
        <authorList>
            <person name="Duangmal K."/>
            <person name="Chantavorakit T."/>
        </authorList>
    </citation>
    <scope>NUCLEOTIDE SEQUENCE [LARGE SCALE GENOMIC DNA]</scope>
    <source>
        <strain evidence="4 5">TBRC 5722</strain>
    </source>
</reference>
<dbReference type="PANTHER" id="PTHR30244:SF36">
    <property type="entry name" value="3-OXO-GLUCOSE-6-PHOSPHATE:GLUTAMATE AMINOTRANSFERASE"/>
    <property type="match status" value="1"/>
</dbReference>
<comment type="caution">
    <text evidence="4">The sequence shown here is derived from an EMBL/GenBank/DDBJ whole genome shotgun (WGS) entry which is preliminary data.</text>
</comment>
<evidence type="ECO:0000313" key="4">
    <source>
        <dbReference type="EMBL" id="MCD2195822.1"/>
    </source>
</evidence>